<keyword evidence="1" id="KW-1133">Transmembrane helix</keyword>
<feature type="transmembrane region" description="Helical" evidence="1">
    <location>
        <begin position="251"/>
        <end position="271"/>
    </location>
</feature>
<evidence type="ECO:0000313" key="2">
    <source>
        <dbReference type="EMBL" id="SDJ35628.1"/>
    </source>
</evidence>
<dbReference type="GO" id="GO:0016874">
    <property type="term" value="F:ligase activity"/>
    <property type="evidence" value="ECO:0007669"/>
    <property type="project" value="UniProtKB-KW"/>
</dbReference>
<dbReference type="EMBL" id="FNFE01000001">
    <property type="protein sequence ID" value="SDJ35628.1"/>
    <property type="molecule type" value="Genomic_DNA"/>
</dbReference>
<dbReference type="RefSeq" id="WP_090302848.1">
    <property type="nucleotide sequence ID" value="NZ_FNFE01000001.1"/>
</dbReference>
<dbReference type="OrthoDB" id="170690at2157"/>
<reference evidence="3" key="1">
    <citation type="submission" date="2016-10" db="EMBL/GenBank/DDBJ databases">
        <authorList>
            <person name="Varghese N."/>
            <person name="Submissions S."/>
        </authorList>
    </citation>
    <scope>NUCLEOTIDE SEQUENCE [LARGE SCALE GENOMIC DNA]</scope>
    <source>
        <strain evidence="3">B4,CECT 8067,JCM 17497</strain>
    </source>
</reference>
<keyword evidence="1" id="KW-0472">Membrane</keyword>
<protein>
    <submittedName>
        <fullName evidence="2">E3 Ubiquitin ligase</fullName>
    </submittedName>
</protein>
<dbReference type="STRING" id="1095776.SAMN04515672_0293"/>
<accession>A0A1G8T281</accession>
<sequence length="272" mass="29378">MVLQFEPLSAAVLAIGGAIALGCLWYGIAELRLANRVLRSRPDSVLDTPNGGRVELRGTATAAGRVVRSPFTDTPCLAYSYAVEERQDSNNGTSWTTIASGDDYVPFRLEDETGSVLIEPPGADFRLESDTRIDVDGGTEPPPRVARYIEDSEDVDCQNSVVDLRLFELKTGTDRRFRERILEPGEEIHVLGVARYDTTVSRDAGQVNAAVGIDEAALSESPLLRLRHHLFGDPFVISDSTERRLGLRAGAYGLGAVILAVVAVALAVLLAV</sequence>
<keyword evidence="2" id="KW-0436">Ligase</keyword>
<name>A0A1G8T281_9EURY</name>
<dbReference type="Proteomes" id="UP000198882">
    <property type="component" value="Unassembled WGS sequence"/>
</dbReference>
<gene>
    <name evidence="2" type="ORF">SAMN04515672_0293</name>
</gene>
<evidence type="ECO:0000313" key="3">
    <source>
        <dbReference type="Proteomes" id="UP000198882"/>
    </source>
</evidence>
<proteinExistence type="predicted"/>
<keyword evidence="1" id="KW-0812">Transmembrane</keyword>
<feature type="transmembrane region" description="Helical" evidence="1">
    <location>
        <begin position="12"/>
        <end position="31"/>
    </location>
</feature>
<organism evidence="2 3">
    <name type="scientific">Natronorubrum texcoconense</name>
    <dbReference type="NCBI Taxonomy" id="1095776"/>
    <lineage>
        <taxon>Archaea</taxon>
        <taxon>Methanobacteriati</taxon>
        <taxon>Methanobacteriota</taxon>
        <taxon>Stenosarchaea group</taxon>
        <taxon>Halobacteria</taxon>
        <taxon>Halobacteriales</taxon>
        <taxon>Natrialbaceae</taxon>
        <taxon>Natronorubrum</taxon>
    </lineage>
</organism>
<dbReference type="AlphaFoldDB" id="A0A1G8T281"/>
<keyword evidence="3" id="KW-1185">Reference proteome</keyword>
<evidence type="ECO:0000256" key="1">
    <source>
        <dbReference type="SAM" id="Phobius"/>
    </source>
</evidence>